<organism evidence="2 3">
    <name type="scientific">Haloarcula salina</name>
    <dbReference type="NCBI Taxonomy" id="1429914"/>
    <lineage>
        <taxon>Archaea</taxon>
        <taxon>Methanobacteriati</taxon>
        <taxon>Methanobacteriota</taxon>
        <taxon>Stenosarchaea group</taxon>
        <taxon>Halobacteria</taxon>
        <taxon>Halobacteriales</taxon>
        <taxon>Haloarculaceae</taxon>
        <taxon>Haloarcula</taxon>
    </lineage>
</organism>
<dbReference type="RefSeq" id="WP_162412953.1">
    <property type="nucleotide sequence ID" value="NZ_JAHQXE010000002.1"/>
</dbReference>
<evidence type="ECO:0000313" key="2">
    <source>
        <dbReference type="EMBL" id="MBV0901758.1"/>
    </source>
</evidence>
<gene>
    <name evidence="2" type="ORF">KTS37_08145</name>
</gene>
<protein>
    <recommendedName>
        <fullName evidence="4">HIT-type domain-containing protein</fullName>
    </recommendedName>
</protein>
<sequence>MSVAGLCELCGRPDVDHGCDRCGQLVCDDHWNEDTGLCVECAAEAGRPDDRRVPEDAPDGVDTYRF</sequence>
<comment type="caution">
    <text evidence="2">The sequence shown here is derived from an EMBL/GenBank/DDBJ whole genome shotgun (WGS) entry which is preliminary data.</text>
</comment>
<name>A0AA41G1N5_9EURY</name>
<dbReference type="Proteomes" id="UP001166304">
    <property type="component" value="Unassembled WGS sequence"/>
</dbReference>
<evidence type="ECO:0000313" key="3">
    <source>
        <dbReference type="Proteomes" id="UP001166304"/>
    </source>
</evidence>
<reference evidence="2" key="1">
    <citation type="submission" date="2021-06" db="EMBL/GenBank/DDBJ databases">
        <title>New haloarchaea isolates fom saline soil.</title>
        <authorList>
            <person name="Duran-Viseras A."/>
            <person name="Sanchez-Porro C.S."/>
            <person name="Ventosa A."/>
        </authorList>
    </citation>
    <scope>NUCLEOTIDE SEQUENCE</scope>
    <source>
        <strain evidence="2">JCM 18369</strain>
    </source>
</reference>
<evidence type="ECO:0000256" key="1">
    <source>
        <dbReference type="SAM" id="MobiDB-lite"/>
    </source>
</evidence>
<feature type="region of interest" description="Disordered" evidence="1">
    <location>
        <begin position="47"/>
        <end position="66"/>
    </location>
</feature>
<accession>A0AA41G1N5</accession>
<evidence type="ECO:0008006" key="4">
    <source>
        <dbReference type="Google" id="ProtNLM"/>
    </source>
</evidence>
<proteinExistence type="predicted"/>
<dbReference type="AlphaFoldDB" id="A0AA41G1N5"/>
<dbReference type="EMBL" id="JAHQXE010000002">
    <property type="protein sequence ID" value="MBV0901758.1"/>
    <property type="molecule type" value="Genomic_DNA"/>
</dbReference>
<keyword evidence="3" id="KW-1185">Reference proteome</keyword>